<gene>
    <name evidence="4" type="ORF">Cadr_000003925</name>
</gene>
<dbReference type="GO" id="GO:0016301">
    <property type="term" value="F:kinase activity"/>
    <property type="evidence" value="ECO:0007669"/>
    <property type="project" value="UniProtKB-KW"/>
</dbReference>
<evidence type="ECO:0000256" key="1">
    <source>
        <dbReference type="ARBA" id="ARBA00004173"/>
    </source>
</evidence>
<dbReference type="GO" id="GO:0000963">
    <property type="term" value="P:mitochondrial RNA processing"/>
    <property type="evidence" value="ECO:0007669"/>
    <property type="project" value="TreeGrafter"/>
</dbReference>
<dbReference type="Pfam" id="PF08368">
    <property type="entry name" value="FAST_2"/>
    <property type="match status" value="1"/>
</dbReference>
<dbReference type="AlphaFoldDB" id="A0A5N4ECE1"/>
<keyword evidence="2" id="KW-0496">Mitochondrion</keyword>
<comment type="subcellular location">
    <subcellularLocation>
        <location evidence="1">Mitochondrion</location>
    </subcellularLocation>
</comment>
<name>A0A5N4ECE1_CAMDR</name>
<dbReference type="Pfam" id="PF06743">
    <property type="entry name" value="FAST_1"/>
    <property type="match status" value="1"/>
</dbReference>
<evidence type="ECO:0000313" key="5">
    <source>
        <dbReference type="Proteomes" id="UP000299084"/>
    </source>
</evidence>
<accession>A0A5N4ECE1</accession>
<keyword evidence="5" id="KW-1185">Reference proteome</keyword>
<keyword evidence="4" id="KW-0418">Kinase</keyword>
<dbReference type="GO" id="GO:0005759">
    <property type="term" value="C:mitochondrial matrix"/>
    <property type="evidence" value="ECO:0007669"/>
    <property type="project" value="TreeGrafter"/>
</dbReference>
<dbReference type="Proteomes" id="UP000299084">
    <property type="component" value="Unassembled WGS sequence"/>
</dbReference>
<evidence type="ECO:0000259" key="3">
    <source>
        <dbReference type="PROSITE" id="PS51286"/>
    </source>
</evidence>
<proteinExistence type="predicted"/>
<evidence type="ECO:0000256" key="2">
    <source>
        <dbReference type="ARBA" id="ARBA00023128"/>
    </source>
</evidence>
<dbReference type="EMBL" id="JWIN03000003">
    <property type="protein sequence ID" value="KAB1281173.1"/>
    <property type="molecule type" value="Genomic_DNA"/>
</dbReference>
<dbReference type="Pfam" id="PF08373">
    <property type="entry name" value="RAP"/>
    <property type="match status" value="1"/>
</dbReference>
<dbReference type="InterPro" id="IPR013584">
    <property type="entry name" value="RAP"/>
</dbReference>
<dbReference type="GO" id="GO:0044528">
    <property type="term" value="P:regulation of mitochondrial mRNA stability"/>
    <property type="evidence" value="ECO:0007669"/>
    <property type="project" value="InterPro"/>
</dbReference>
<keyword evidence="4" id="KW-0808">Transferase</keyword>
<dbReference type="GO" id="GO:0003723">
    <property type="term" value="F:RNA binding"/>
    <property type="evidence" value="ECO:0007669"/>
    <property type="project" value="TreeGrafter"/>
</dbReference>
<dbReference type="GO" id="GO:0035770">
    <property type="term" value="C:ribonucleoprotein granule"/>
    <property type="evidence" value="ECO:0007669"/>
    <property type="project" value="TreeGrafter"/>
</dbReference>
<reference evidence="4 5" key="1">
    <citation type="journal article" date="2019" name="Mol. Ecol. Resour.">
        <title>Improving Illumina assemblies with Hi-C and long reads: an example with the North African dromedary.</title>
        <authorList>
            <person name="Elbers J.P."/>
            <person name="Rogers M.F."/>
            <person name="Perelman P.L."/>
            <person name="Proskuryakova A.A."/>
            <person name="Serdyukova N.A."/>
            <person name="Johnson W.E."/>
            <person name="Horin P."/>
            <person name="Corander J."/>
            <person name="Murphy D."/>
            <person name="Burger P.A."/>
        </authorList>
    </citation>
    <scope>NUCLEOTIDE SEQUENCE [LARGE SCALE GENOMIC DNA]</scope>
    <source>
        <strain evidence="4">Drom800</strain>
        <tissue evidence="4">Blood</tissue>
    </source>
</reference>
<dbReference type="PROSITE" id="PS51286">
    <property type="entry name" value="RAP"/>
    <property type="match status" value="1"/>
</dbReference>
<evidence type="ECO:0000313" key="4">
    <source>
        <dbReference type="EMBL" id="KAB1281173.1"/>
    </source>
</evidence>
<dbReference type="InterPro" id="IPR010622">
    <property type="entry name" value="FAST_Leu-rich"/>
</dbReference>
<comment type="caution">
    <text evidence="4">The sequence shown here is derived from an EMBL/GenBank/DDBJ whole genome shotgun (WGS) entry which is preliminary data.</text>
</comment>
<dbReference type="InterPro" id="IPR050870">
    <property type="entry name" value="FAST_kinase"/>
</dbReference>
<dbReference type="SMART" id="SM00952">
    <property type="entry name" value="RAP"/>
    <property type="match status" value="1"/>
</dbReference>
<organism evidence="4 5">
    <name type="scientific">Camelus dromedarius</name>
    <name type="common">Dromedary</name>
    <name type="synonym">Arabian camel</name>
    <dbReference type="NCBI Taxonomy" id="9838"/>
    <lineage>
        <taxon>Eukaryota</taxon>
        <taxon>Metazoa</taxon>
        <taxon>Chordata</taxon>
        <taxon>Craniata</taxon>
        <taxon>Vertebrata</taxon>
        <taxon>Euteleostomi</taxon>
        <taxon>Mammalia</taxon>
        <taxon>Eutheria</taxon>
        <taxon>Laurasiatheria</taxon>
        <taxon>Artiodactyla</taxon>
        <taxon>Tylopoda</taxon>
        <taxon>Camelidae</taxon>
        <taxon>Camelus</taxon>
    </lineage>
</organism>
<dbReference type="PANTHER" id="PTHR21228">
    <property type="entry name" value="FAST LEU-RICH DOMAIN-CONTAINING"/>
    <property type="match status" value="1"/>
</dbReference>
<dbReference type="PANTHER" id="PTHR21228:SF9">
    <property type="entry name" value="FAST KINASE DOMAIN-CONTAINING PROTEIN 3, MITOCHONDRIAL"/>
    <property type="match status" value="1"/>
</dbReference>
<feature type="domain" description="RAP" evidence="3">
    <location>
        <begin position="618"/>
        <end position="664"/>
    </location>
</feature>
<protein>
    <submittedName>
        <fullName evidence="4">FAST kinase domain-containing protein 3</fullName>
    </submittedName>
</protein>
<dbReference type="InterPro" id="IPR013579">
    <property type="entry name" value="FAST_2"/>
</dbReference>
<sequence>MALITLRRNLCHLSDFRIHGALAALRNQRVNHVHKIVQEHLCPWFCSLPPGPVRVRFCHAPCQKYHSENGNDLPPVGEPAFSQVHDWDRFEQNLKNEDEQISYRRLNNFTSSEEVLSFLSTLQTLPDAVAAGALKRICEVEKKGDAQRLPKEILENSIFQAVCDQLEQDPSNLSNATLATALQALTLSYVDPRSSLLPKLVAECQHRLGSVGLDVHSLCILGESLIKLRGPDCSAVERIICLLQGENLEAFTPEDVVTFYRILQMCPNSVHEHQAFLNKMNTFSLSVVSSLSPNLMSQMLTALVVLDQTQALPLVIKLGKHAVRHIPHFTNQELGKVLEAFIYFGHNDRFFTRALEQHVAPLCLTLDPEVLSTVMGYCGSKRILSKPILNAVAEAFVCQPEKFSLSQISELIEPFGKLNYLPPNASALFTKLENILLTHFSSFPPKTLLKLLHSCSLIECHPVNFMAKIFSPHFLQRLQGDEPYLDRLSLAQLTQLFLTSVLECPFYKGPKLLFKYQVKSFLTPCSSLETPVDFQLYKSVMIGLIDLLGARLYFASKVLTPYRYTIAEGLRASFLGIRLLALICKSFSFLLSPDVEIKLDGDGFVVPFTVDEDVHKRVALCIDGPKRFCLNSKHLLGKEATKQRHLRLLGYQVIQVRFRLFFSP</sequence>